<sequence length="152" mass="16695">MKQVHAPYDFDAVHALLVSAFAYMEGRINPPSSLGRMTPATLATEAATKELWVIEDAGTPVACMILTAKPDTLYLGKLAVDATRRGQGLARQMIEHAVTRARDLGLPSVTLQTRIELVENHATFRAMGFVQTDATRHEGYDRPTSLTFTRPV</sequence>
<proteinExistence type="predicted"/>
<dbReference type="InterPro" id="IPR000182">
    <property type="entry name" value="GNAT_dom"/>
</dbReference>
<dbReference type="Proteomes" id="UP000306113">
    <property type="component" value="Unassembled WGS sequence"/>
</dbReference>
<dbReference type="GO" id="GO:0016747">
    <property type="term" value="F:acyltransferase activity, transferring groups other than amino-acyl groups"/>
    <property type="evidence" value="ECO:0007669"/>
    <property type="project" value="InterPro"/>
</dbReference>
<evidence type="ECO:0000256" key="2">
    <source>
        <dbReference type="ARBA" id="ARBA00023315"/>
    </source>
</evidence>
<dbReference type="PROSITE" id="PS51186">
    <property type="entry name" value="GNAT"/>
    <property type="match status" value="1"/>
</dbReference>
<dbReference type="PANTHER" id="PTHR43877">
    <property type="entry name" value="AMINOALKYLPHOSPHONATE N-ACETYLTRANSFERASE-RELATED-RELATED"/>
    <property type="match status" value="1"/>
</dbReference>
<organism evidence="4 5">
    <name type="scientific">Thalassobius vesicularis</name>
    <dbReference type="NCBI Taxonomy" id="1294297"/>
    <lineage>
        <taxon>Bacteria</taxon>
        <taxon>Pseudomonadati</taxon>
        <taxon>Pseudomonadota</taxon>
        <taxon>Alphaproteobacteria</taxon>
        <taxon>Rhodobacterales</taxon>
        <taxon>Roseobacteraceae</taxon>
        <taxon>Thalassovita</taxon>
    </lineage>
</organism>
<dbReference type="AlphaFoldDB" id="A0A4S3M5S1"/>
<dbReference type="CDD" id="cd04301">
    <property type="entry name" value="NAT_SF"/>
    <property type="match status" value="1"/>
</dbReference>
<dbReference type="InterPro" id="IPR016181">
    <property type="entry name" value="Acyl_CoA_acyltransferase"/>
</dbReference>
<name>A0A4S3M5S1_9RHOB</name>
<gene>
    <name evidence="4" type="ORF">E7681_15960</name>
</gene>
<dbReference type="RefSeq" id="WP_136340260.1">
    <property type="nucleotide sequence ID" value="NZ_SSMD01000009.1"/>
</dbReference>
<keyword evidence="1 4" id="KW-0808">Transferase</keyword>
<keyword evidence="2" id="KW-0012">Acyltransferase</keyword>
<comment type="caution">
    <text evidence="4">The sequence shown here is derived from an EMBL/GenBank/DDBJ whole genome shotgun (WGS) entry which is preliminary data.</text>
</comment>
<evidence type="ECO:0000259" key="3">
    <source>
        <dbReference type="PROSITE" id="PS51186"/>
    </source>
</evidence>
<dbReference type="Pfam" id="PF00583">
    <property type="entry name" value="Acetyltransf_1"/>
    <property type="match status" value="1"/>
</dbReference>
<evidence type="ECO:0000313" key="5">
    <source>
        <dbReference type="Proteomes" id="UP000306113"/>
    </source>
</evidence>
<reference evidence="4 5" key="1">
    <citation type="submission" date="2019-04" db="EMBL/GenBank/DDBJ databases">
        <title>Draft genome sequence of Youngimonas vesicularis.</title>
        <authorList>
            <person name="Hameed A."/>
        </authorList>
    </citation>
    <scope>NUCLEOTIDE SEQUENCE [LARGE SCALE GENOMIC DNA]</scope>
    <source>
        <strain evidence="4 5">CC-AMW-E</strain>
    </source>
</reference>
<keyword evidence="5" id="KW-1185">Reference proteome</keyword>
<evidence type="ECO:0000256" key="1">
    <source>
        <dbReference type="ARBA" id="ARBA00022679"/>
    </source>
</evidence>
<dbReference type="OrthoDB" id="9789603at2"/>
<protein>
    <submittedName>
        <fullName evidence="4">N-acetyltransferase</fullName>
    </submittedName>
</protein>
<evidence type="ECO:0000313" key="4">
    <source>
        <dbReference type="EMBL" id="THD72014.1"/>
    </source>
</evidence>
<dbReference type="SUPFAM" id="SSF55729">
    <property type="entry name" value="Acyl-CoA N-acyltransferases (Nat)"/>
    <property type="match status" value="1"/>
</dbReference>
<dbReference type="Gene3D" id="3.40.630.30">
    <property type="match status" value="1"/>
</dbReference>
<accession>A0A4S3M5S1</accession>
<dbReference type="EMBL" id="SSMD01000009">
    <property type="protein sequence ID" value="THD72014.1"/>
    <property type="molecule type" value="Genomic_DNA"/>
</dbReference>
<feature type="domain" description="N-acetyltransferase" evidence="3">
    <location>
        <begin position="1"/>
        <end position="152"/>
    </location>
</feature>
<dbReference type="InterPro" id="IPR050832">
    <property type="entry name" value="Bact_Acetyltransf"/>
</dbReference>